<gene>
    <name evidence="2" type="ORF">SAMN05660895_1848</name>
</gene>
<name>A0A1I7NGU8_9BACT</name>
<organism evidence="2 3">
    <name type="scientific">Thermoflavifilum thermophilum</name>
    <dbReference type="NCBI Taxonomy" id="1393122"/>
    <lineage>
        <taxon>Bacteria</taxon>
        <taxon>Pseudomonadati</taxon>
        <taxon>Bacteroidota</taxon>
        <taxon>Chitinophagia</taxon>
        <taxon>Chitinophagales</taxon>
        <taxon>Chitinophagaceae</taxon>
        <taxon>Thermoflavifilum</taxon>
    </lineage>
</organism>
<evidence type="ECO:0000256" key="1">
    <source>
        <dbReference type="SAM" id="MobiDB-lite"/>
    </source>
</evidence>
<dbReference type="EMBL" id="FPCJ01000001">
    <property type="protein sequence ID" value="SFV33907.1"/>
    <property type="molecule type" value="Genomic_DNA"/>
</dbReference>
<evidence type="ECO:0000313" key="2">
    <source>
        <dbReference type="EMBL" id="SFV33907.1"/>
    </source>
</evidence>
<reference evidence="3" key="1">
    <citation type="submission" date="2016-10" db="EMBL/GenBank/DDBJ databases">
        <authorList>
            <person name="Varghese N."/>
            <person name="Submissions S."/>
        </authorList>
    </citation>
    <scope>NUCLEOTIDE SEQUENCE [LARGE SCALE GENOMIC DNA]</scope>
    <source>
        <strain evidence="3">DSM 14807</strain>
    </source>
</reference>
<feature type="compositionally biased region" description="Basic and acidic residues" evidence="1">
    <location>
        <begin position="67"/>
        <end position="81"/>
    </location>
</feature>
<evidence type="ECO:0000313" key="3">
    <source>
        <dbReference type="Proteomes" id="UP000199537"/>
    </source>
</evidence>
<keyword evidence="3" id="KW-1185">Reference proteome</keyword>
<dbReference type="STRING" id="1393122.SAMN05660895_1848"/>
<protein>
    <recommendedName>
        <fullName evidence="4">DUF2892 domain-containing protein</fullName>
    </recommendedName>
</protein>
<feature type="region of interest" description="Disordered" evidence="1">
    <location>
        <begin position="59"/>
        <end position="81"/>
    </location>
</feature>
<sequence length="81" mass="8915">MKQMLFTNWHAMRWIRLVSGLLLVVGSWQMHDIWLGAAAGLLLFQAITNTGCCGSGACQIPGSSPHKKPETKSEPLHEVVE</sequence>
<accession>A0A1I7NGU8</accession>
<dbReference type="AlphaFoldDB" id="A0A1I7NGU8"/>
<dbReference type="Proteomes" id="UP000199537">
    <property type="component" value="Unassembled WGS sequence"/>
</dbReference>
<proteinExistence type="predicted"/>
<evidence type="ECO:0008006" key="4">
    <source>
        <dbReference type="Google" id="ProtNLM"/>
    </source>
</evidence>